<sequence length="106" mass="11294">MATQLSNVEKELEKILPEDVINALQSGYKVFQGEADQLDDLIKHSGVLLKKASQRFTTTQLILGIAGVAVIAIIAAKKAVDAASNDDEASYDSHKKDAAHTSAKTA</sequence>
<keyword evidence="4" id="KW-1185">Reference proteome</keyword>
<evidence type="ECO:0000313" key="3">
    <source>
        <dbReference type="EMBL" id="WBA41355.1"/>
    </source>
</evidence>
<keyword evidence="2" id="KW-0472">Membrane</keyword>
<reference evidence="3 4" key="1">
    <citation type="submission" date="2022-12" db="EMBL/GenBank/DDBJ databases">
        <title>Hymenobacter canadensis sp. nov. isolated from lake water of the Cambridge Bay, Canada.</title>
        <authorList>
            <person name="Kim W.H."/>
            <person name="Lee Y.M."/>
        </authorList>
    </citation>
    <scope>NUCLEOTIDE SEQUENCE [LARGE SCALE GENOMIC DNA]</scope>
    <source>
        <strain evidence="3 4">PAMC 29467</strain>
    </source>
</reference>
<evidence type="ECO:0008006" key="5">
    <source>
        <dbReference type="Google" id="ProtNLM"/>
    </source>
</evidence>
<evidence type="ECO:0000256" key="2">
    <source>
        <dbReference type="SAM" id="Phobius"/>
    </source>
</evidence>
<dbReference type="RefSeq" id="WP_269559429.1">
    <property type="nucleotide sequence ID" value="NZ_CP114767.1"/>
</dbReference>
<dbReference type="EMBL" id="CP114767">
    <property type="protein sequence ID" value="WBA41355.1"/>
    <property type="molecule type" value="Genomic_DNA"/>
</dbReference>
<protein>
    <recommendedName>
        <fullName evidence="5">Recombination associated protein RdgC</fullName>
    </recommendedName>
</protein>
<feature type="region of interest" description="Disordered" evidence="1">
    <location>
        <begin position="82"/>
        <end position="106"/>
    </location>
</feature>
<dbReference type="Proteomes" id="UP001211005">
    <property type="component" value="Chromosome"/>
</dbReference>
<gene>
    <name evidence="3" type="ORF">O3303_16235</name>
</gene>
<proteinExistence type="predicted"/>
<name>A0ABY7LRK8_9BACT</name>
<evidence type="ECO:0000256" key="1">
    <source>
        <dbReference type="SAM" id="MobiDB-lite"/>
    </source>
</evidence>
<accession>A0ABY7LRK8</accession>
<keyword evidence="2" id="KW-1133">Transmembrane helix</keyword>
<feature type="transmembrane region" description="Helical" evidence="2">
    <location>
        <begin position="58"/>
        <end position="76"/>
    </location>
</feature>
<evidence type="ECO:0000313" key="4">
    <source>
        <dbReference type="Proteomes" id="UP001211005"/>
    </source>
</evidence>
<keyword evidence="2" id="KW-0812">Transmembrane</keyword>
<organism evidence="3 4">
    <name type="scientific">Hymenobacter canadensis</name>
    <dbReference type="NCBI Taxonomy" id="2999067"/>
    <lineage>
        <taxon>Bacteria</taxon>
        <taxon>Pseudomonadati</taxon>
        <taxon>Bacteroidota</taxon>
        <taxon>Cytophagia</taxon>
        <taxon>Cytophagales</taxon>
        <taxon>Hymenobacteraceae</taxon>
        <taxon>Hymenobacter</taxon>
    </lineage>
</organism>